<evidence type="ECO:0000259" key="2">
    <source>
        <dbReference type="PROSITE" id="PS50011"/>
    </source>
</evidence>
<dbReference type="InterPro" id="IPR011009">
    <property type="entry name" value="Kinase-like_dom_sf"/>
</dbReference>
<accession>A0ABQ0GCI8</accession>
<gene>
    <name evidence="3" type="ORF">MFIFM68171_05680</name>
</gene>
<proteinExistence type="predicted"/>
<dbReference type="Proteomes" id="UP001628179">
    <property type="component" value="Unassembled WGS sequence"/>
</dbReference>
<dbReference type="InterPro" id="IPR000719">
    <property type="entry name" value="Prot_kinase_dom"/>
</dbReference>
<protein>
    <recommendedName>
        <fullName evidence="2">Protein kinase domain-containing protein</fullName>
    </recommendedName>
</protein>
<keyword evidence="4" id="KW-1185">Reference proteome</keyword>
<dbReference type="Pfam" id="PF00069">
    <property type="entry name" value="Pkinase"/>
    <property type="match status" value="1"/>
</dbReference>
<comment type="caution">
    <text evidence="3">The sequence shown here is derived from an EMBL/GenBank/DDBJ whole genome shotgun (WGS) entry which is preliminary data.</text>
</comment>
<reference evidence="3 4" key="1">
    <citation type="submission" date="2024-09" db="EMBL/GenBank/DDBJ databases">
        <title>Itraconazole resistance in Madurella fahalii resulting from another homologue of gene encoding cytochrome P450 14-alpha sterol demethylase (CYP51).</title>
        <authorList>
            <person name="Yoshioka I."/>
            <person name="Fahal A.H."/>
            <person name="Kaneko S."/>
            <person name="Yaguchi T."/>
        </authorList>
    </citation>
    <scope>NUCLEOTIDE SEQUENCE [LARGE SCALE GENOMIC DNA]</scope>
    <source>
        <strain evidence="3 4">IFM 68171</strain>
    </source>
</reference>
<dbReference type="PANTHER" id="PTHR24359">
    <property type="entry name" value="SERINE/THREONINE-PROTEIN KINASE SBK1"/>
    <property type="match status" value="1"/>
</dbReference>
<name>A0ABQ0GCI8_9PEZI</name>
<dbReference type="PROSITE" id="PS00108">
    <property type="entry name" value="PROTEIN_KINASE_ST"/>
    <property type="match status" value="1"/>
</dbReference>
<dbReference type="GeneID" id="98176423"/>
<evidence type="ECO:0000313" key="4">
    <source>
        <dbReference type="Proteomes" id="UP001628179"/>
    </source>
</evidence>
<dbReference type="RefSeq" id="XP_070917201.1">
    <property type="nucleotide sequence ID" value="XM_071061100.1"/>
</dbReference>
<dbReference type="PROSITE" id="PS50011">
    <property type="entry name" value="PROTEIN_KINASE_DOM"/>
    <property type="match status" value="1"/>
</dbReference>
<sequence length="568" mass="62801">MASFTKDEDNSAGFEAEYASYTCEIQAIDRFTKDTKGANNPAPSSQDNDDAQKTTPGRRIQASLPSATHNTLPVTYELMVLINLAKANGGIIRTGFGCHDLAARVSHQVARGGYFQAREVHGLGVVKYPVLATVSTELSARSYKALATELRILSHPPLMKHGNIVEISSIGWTRLDPSGPAWMPMILLELAELGTLTQYISEKRLGVDSTLAIARDVGCGLQALHACGIMHGDLKFDNVLMFKAKDGNVRAKLSDFGCSYIMSDNEDEKASVEISAGTKPWNSPELNQRVPVPWLPNVDTYSFGLLVWRLFINGRDPFEGLEEDEVDRRKAQDLIMLDASLSLEDEYDKNMILRGAVSSRDRTALYMRGVAMPKRCFRHTMSLRIQNRDLNKAMDALSFDRIYGTVGSTKPALEGQRVTLSSMAVEFLRLFDIPQTARTMFLLSLQKIATDDSISREMRANAYVQLCYANINSFGTARNFAEAIKCLKAAAGLGSVVAASILRPIMLATGQTLDSALEDDLKRWLVKAVEHCCLRARRELCLLDEDPTALRKAEEPHKLFMGAKMLTC</sequence>
<organism evidence="3 4">
    <name type="scientific">Madurella fahalii</name>
    <dbReference type="NCBI Taxonomy" id="1157608"/>
    <lineage>
        <taxon>Eukaryota</taxon>
        <taxon>Fungi</taxon>
        <taxon>Dikarya</taxon>
        <taxon>Ascomycota</taxon>
        <taxon>Pezizomycotina</taxon>
        <taxon>Sordariomycetes</taxon>
        <taxon>Sordariomycetidae</taxon>
        <taxon>Sordariales</taxon>
        <taxon>Sordariales incertae sedis</taxon>
        <taxon>Madurella</taxon>
    </lineage>
</organism>
<feature type="region of interest" description="Disordered" evidence="1">
    <location>
        <begin position="32"/>
        <end position="66"/>
    </location>
</feature>
<dbReference type="EMBL" id="BAAFSV010000003">
    <property type="protein sequence ID" value="GAB1315470.1"/>
    <property type="molecule type" value="Genomic_DNA"/>
</dbReference>
<dbReference type="InterPro" id="IPR008271">
    <property type="entry name" value="Ser/Thr_kinase_AS"/>
</dbReference>
<dbReference type="SUPFAM" id="SSF56112">
    <property type="entry name" value="Protein kinase-like (PK-like)"/>
    <property type="match status" value="1"/>
</dbReference>
<feature type="compositionally biased region" description="Polar residues" evidence="1">
    <location>
        <begin position="37"/>
        <end position="46"/>
    </location>
</feature>
<dbReference type="Gene3D" id="1.10.510.10">
    <property type="entry name" value="Transferase(Phosphotransferase) domain 1"/>
    <property type="match status" value="1"/>
</dbReference>
<dbReference type="SMART" id="SM00220">
    <property type="entry name" value="S_TKc"/>
    <property type="match status" value="1"/>
</dbReference>
<feature type="domain" description="Protein kinase" evidence="2">
    <location>
        <begin position="103"/>
        <end position="397"/>
    </location>
</feature>
<evidence type="ECO:0000313" key="3">
    <source>
        <dbReference type="EMBL" id="GAB1315470.1"/>
    </source>
</evidence>
<evidence type="ECO:0000256" key="1">
    <source>
        <dbReference type="SAM" id="MobiDB-lite"/>
    </source>
</evidence>
<dbReference type="PANTHER" id="PTHR24359:SF1">
    <property type="entry name" value="INHIBITOR OF NUCLEAR FACTOR KAPPA-B KINASE EPSILON SUBUNIT HOMOLOG 1-RELATED"/>
    <property type="match status" value="1"/>
</dbReference>